<gene>
    <name evidence="2" type="ORF">K435DRAFT_820162</name>
</gene>
<proteinExistence type="predicted"/>
<dbReference type="Proteomes" id="UP000297245">
    <property type="component" value="Unassembled WGS sequence"/>
</dbReference>
<protein>
    <recommendedName>
        <fullName evidence="1">DDE-1 domain-containing protein</fullName>
    </recommendedName>
</protein>
<dbReference type="OrthoDB" id="3257623at2759"/>
<dbReference type="Pfam" id="PF03184">
    <property type="entry name" value="DDE_1"/>
    <property type="match status" value="1"/>
</dbReference>
<evidence type="ECO:0000313" key="2">
    <source>
        <dbReference type="EMBL" id="THU93797.1"/>
    </source>
</evidence>
<organism evidence="2 3">
    <name type="scientific">Dendrothele bispora (strain CBS 962.96)</name>
    <dbReference type="NCBI Taxonomy" id="1314807"/>
    <lineage>
        <taxon>Eukaryota</taxon>
        <taxon>Fungi</taxon>
        <taxon>Dikarya</taxon>
        <taxon>Basidiomycota</taxon>
        <taxon>Agaricomycotina</taxon>
        <taxon>Agaricomycetes</taxon>
        <taxon>Agaricomycetidae</taxon>
        <taxon>Agaricales</taxon>
        <taxon>Agaricales incertae sedis</taxon>
        <taxon>Dendrothele</taxon>
    </lineage>
</organism>
<dbReference type="GO" id="GO:0003676">
    <property type="term" value="F:nucleic acid binding"/>
    <property type="evidence" value="ECO:0007669"/>
    <property type="project" value="InterPro"/>
</dbReference>
<dbReference type="AlphaFoldDB" id="A0A4S8LW31"/>
<keyword evidence="3" id="KW-1185">Reference proteome</keyword>
<dbReference type="EMBL" id="ML179239">
    <property type="protein sequence ID" value="THU93797.1"/>
    <property type="molecule type" value="Genomic_DNA"/>
</dbReference>
<accession>A0A4S8LW31</accession>
<evidence type="ECO:0000313" key="3">
    <source>
        <dbReference type="Proteomes" id="UP000297245"/>
    </source>
</evidence>
<sequence length="284" mass="32509">MKFRCSESFIRKYIVNILDWSWRATIRAAQKLPEDVDKILEEAYLREAYVIWNYTTVYQHGNKATWHKHGDKQVGVVGKDEKRVFTLVPSISASGEVLPFQAIFQGGTAASCPSKDSPYYDEAMKLGFKLEPSKSSTYWSTLDTMKSLVNDIIRPYLEQKKQDLEIEDPKEQRSIWKIDCWSVHKSEAFLSWMKKTHPTIIVIFIPGNCTSVFQPLDVGVQRVLKQSFKWSSHADIVGEVSKKLATGGSITLDMSLPVLRDRALGWIVKAYHDINKPHLIKKVV</sequence>
<feature type="domain" description="DDE-1" evidence="1">
    <location>
        <begin position="82"/>
        <end position="276"/>
    </location>
</feature>
<name>A0A4S8LW31_DENBC</name>
<evidence type="ECO:0000259" key="1">
    <source>
        <dbReference type="Pfam" id="PF03184"/>
    </source>
</evidence>
<dbReference type="InterPro" id="IPR004875">
    <property type="entry name" value="DDE_SF_endonuclease_dom"/>
</dbReference>
<reference evidence="2 3" key="1">
    <citation type="journal article" date="2019" name="Nat. Ecol. Evol.">
        <title>Megaphylogeny resolves global patterns of mushroom evolution.</title>
        <authorList>
            <person name="Varga T."/>
            <person name="Krizsan K."/>
            <person name="Foldi C."/>
            <person name="Dima B."/>
            <person name="Sanchez-Garcia M."/>
            <person name="Sanchez-Ramirez S."/>
            <person name="Szollosi G.J."/>
            <person name="Szarkandi J.G."/>
            <person name="Papp V."/>
            <person name="Albert L."/>
            <person name="Andreopoulos W."/>
            <person name="Angelini C."/>
            <person name="Antonin V."/>
            <person name="Barry K.W."/>
            <person name="Bougher N.L."/>
            <person name="Buchanan P."/>
            <person name="Buyck B."/>
            <person name="Bense V."/>
            <person name="Catcheside P."/>
            <person name="Chovatia M."/>
            <person name="Cooper J."/>
            <person name="Damon W."/>
            <person name="Desjardin D."/>
            <person name="Finy P."/>
            <person name="Geml J."/>
            <person name="Haridas S."/>
            <person name="Hughes K."/>
            <person name="Justo A."/>
            <person name="Karasinski D."/>
            <person name="Kautmanova I."/>
            <person name="Kiss B."/>
            <person name="Kocsube S."/>
            <person name="Kotiranta H."/>
            <person name="LaButti K.M."/>
            <person name="Lechner B.E."/>
            <person name="Liimatainen K."/>
            <person name="Lipzen A."/>
            <person name="Lukacs Z."/>
            <person name="Mihaltcheva S."/>
            <person name="Morgado L.N."/>
            <person name="Niskanen T."/>
            <person name="Noordeloos M.E."/>
            <person name="Ohm R.A."/>
            <person name="Ortiz-Santana B."/>
            <person name="Ovrebo C."/>
            <person name="Racz N."/>
            <person name="Riley R."/>
            <person name="Savchenko A."/>
            <person name="Shiryaev A."/>
            <person name="Soop K."/>
            <person name="Spirin V."/>
            <person name="Szebenyi C."/>
            <person name="Tomsovsky M."/>
            <person name="Tulloss R.E."/>
            <person name="Uehling J."/>
            <person name="Grigoriev I.V."/>
            <person name="Vagvolgyi C."/>
            <person name="Papp T."/>
            <person name="Martin F.M."/>
            <person name="Miettinen O."/>
            <person name="Hibbett D.S."/>
            <person name="Nagy L.G."/>
        </authorList>
    </citation>
    <scope>NUCLEOTIDE SEQUENCE [LARGE SCALE GENOMIC DNA]</scope>
    <source>
        <strain evidence="2 3">CBS 962.96</strain>
    </source>
</reference>